<organism evidence="2 3">
    <name type="scientific">Infirmifilum lucidum</name>
    <dbReference type="NCBI Taxonomy" id="2776706"/>
    <lineage>
        <taxon>Archaea</taxon>
        <taxon>Thermoproteota</taxon>
        <taxon>Thermoprotei</taxon>
        <taxon>Thermofilales</taxon>
        <taxon>Thermofilaceae</taxon>
        <taxon>Infirmifilum</taxon>
    </lineage>
</organism>
<protein>
    <submittedName>
        <fullName evidence="2">Uncharacterized protein</fullName>
    </submittedName>
</protein>
<evidence type="ECO:0000313" key="3">
    <source>
        <dbReference type="Proteomes" id="UP000594121"/>
    </source>
</evidence>
<dbReference type="KEGG" id="thel:IG193_07800"/>
<name>A0A7L9FFQ9_9CREN</name>
<dbReference type="AlphaFoldDB" id="A0A7L9FFQ9"/>
<dbReference type="RefSeq" id="WP_192818620.1">
    <property type="nucleotide sequence ID" value="NZ_CP062310.1"/>
</dbReference>
<accession>A0A7L9FFQ9</accession>
<feature type="coiled-coil region" evidence="1">
    <location>
        <begin position="160"/>
        <end position="194"/>
    </location>
</feature>
<evidence type="ECO:0000313" key="2">
    <source>
        <dbReference type="EMBL" id="QOJ78648.1"/>
    </source>
</evidence>
<keyword evidence="1" id="KW-0175">Coiled coil</keyword>
<sequence>MSQEDLEKELLSILIERRDKKGLVVLEIPQFLKQLAEKHGNLTIEEFEAAIVSLARKGKIQLVSVPGSLKGLVNYVREELENLDAKFLAGEIPSQEYQVKFTELAQSINENKLKPLTQVNFKQLLADIASSIEFLEKSKGSLSKGEISDDVYKELSEQYAGNLQAHIQTLERILRVAERKLTALVRELTILKADSRIRGVTPTEIESALKGKVENIKKYLSMSPSPPSVGLEERVKTLKKQYQEYRARGLIESNQELLKKAELIKQEVERLEAQIKAYTTSPEIATSIKSIQDKLLELSKGGMVTEDFVQAFEKLREKASNIQSLLRSIEAK</sequence>
<feature type="coiled-coil region" evidence="1">
    <location>
        <begin position="228"/>
        <end position="281"/>
    </location>
</feature>
<dbReference type="InParanoid" id="A0A7L9FFQ9"/>
<evidence type="ECO:0000256" key="1">
    <source>
        <dbReference type="SAM" id="Coils"/>
    </source>
</evidence>
<proteinExistence type="predicted"/>
<dbReference type="GeneID" id="59149790"/>
<keyword evidence="3" id="KW-1185">Reference proteome</keyword>
<gene>
    <name evidence="2" type="ORF">IG193_07800</name>
</gene>
<dbReference type="Proteomes" id="UP000594121">
    <property type="component" value="Chromosome"/>
</dbReference>
<reference evidence="2 3" key="1">
    <citation type="submission" date="2020-10" db="EMBL/GenBank/DDBJ databases">
        <title>Thermofilum lucidum 3507LT sp. nov. a novel member of Thermofilaceae family isolated from Chile hot spring, and proposal of description order Thermofilales.</title>
        <authorList>
            <person name="Zayulina K.S."/>
            <person name="Elcheninov A.G."/>
            <person name="Toshchakov S.V."/>
            <person name="Kublanov I.V."/>
        </authorList>
    </citation>
    <scope>NUCLEOTIDE SEQUENCE [LARGE SCALE GENOMIC DNA]</scope>
    <source>
        <strain evidence="2 3">3507LT</strain>
    </source>
</reference>
<dbReference type="EMBL" id="CP062310">
    <property type="protein sequence ID" value="QOJ78648.1"/>
    <property type="molecule type" value="Genomic_DNA"/>
</dbReference>